<dbReference type="InterPro" id="IPR019954">
    <property type="entry name" value="Ubiquitin_CS"/>
</dbReference>
<evidence type="ECO:0000256" key="2">
    <source>
        <dbReference type="SAM" id="MobiDB-lite"/>
    </source>
</evidence>
<dbReference type="PRINTS" id="PR00348">
    <property type="entry name" value="UBIQUITIN"/>
</dbReference>
<dbReference type="EMBL" id="CDMY01000666">
    <property type="protein sequence ID" value="CEM29197.1"/>
    <property type="molecule type" value="Genomic_DNA"/>
</dbReference>
<evidence type="ECO:0000313" key="5">
    <source>
        <dbReference type="Proteomes" id="UP000041254"/>
    </source>
</evidence>
<reference evidence="4 5" key="1">
    <citation type="submission" date="2014-11" db="EMBL/GenBank/DDBJ databases">
        <authorList>
            <person name="Zhu J."/>
            <person name="Qi W."/>
            <person name="Song R."/>
        </authorList>
    </citation>
    <scope>NUCLEOTIDE SEQUENCE [LARGE SCALE GENOMIC DNA]</scope>
</reference>
<dbReference type="SMART" id="SM00213">
    <property type="entry name" value="UBQ"/>
    <property type="match status" value="1"/>
</dbReference>
<dbReference type="PANTHER" id="PTHR10666">
    <property type="entry name" value="UBIQUITIN"/>
    <property type="match status" value="1"/>
</dbReference>
<dbReference type="PROSITE" id="PS50053">
    <property type="entry name" value="UBIQUITIN_2"/>
    <property type="match status" value="1"/>
</dbReference>
<dbReference type="PhylomeDB" id="A0A0G4GHW5"/>
<evidence type="ECO:0000313" key="4">
    <source>
        <dbReference type="EMBL" id="CEM29197.1"/>
    </source>
</evidence>
<feature type="compositionally biased region" description="Basic and acidic residues" evidence="2">
    <location>
        <begin position="340"/>
        <end position="355"/>
    </location>
</feature>
<dbReference type="InterPro" id="IPR000626">
    <property type="entry name" value="Ubiquitin-like_dom"/>
</dbReference>
<protein>
    <recommendedName>
        <fullName evidence="3">Ubiquitin-like domain-containing protein</fullName>
    </recommendedName>
</protein>
<evidence type="ECO:0000256" key="1">
    <source>
        <dbReference type="SAM" id="Coils"/>
    </source>
</evidence>
<accession>A0A0G4GHW5</accession>
<feature type="coiled-coil region" evidence="1">
    <location>
        <begin position="100"/>
        <end position="130"/>
    </location>
</feature>
<dbReference type="Pfam" id="PF00240">
    <property type="entry name" value="ubiquitin"/>
    <property type="match status" value="1"/>
</dbReference>
<sequence>MAAAAAASATDSNDSLRRAILLGELVAAFDRIGPLYARMTSLHARQPLKGAKEDPAAVLQPPAHRNWRSLVGEIKGMDHEATASVLSALQTQLDGYSAFLQQYLAEKERLEADEKEYQRLEELRKREVAQRAACRAAHGEAPCTPVEFFVKTLTGKELPFHADPACTAVLWVKEKIWDCMGIPVDQQRLIFDGKQLEDERTLGYYNIQRYSSLHLVLRLRGGMLAPVSGRFGFLPLLTFSGSHPPRMSGVHSHYLERGEKEIKCHEEWYTSTSVFADLGRANNSAGSIQSLLNGVGETIMWLRADMKAAETVIFYTNREAAEENEDLATRMERLKRKRQSSNDKGEKEGEKEGVKKGRMGGVGSGAV</sequence>
<dbReference type="OrthoDB" id="756206at2759"/>
<evidence type="ECO:0000259" key="3">
    <source>
        <dbReference type="PROSITE" id="PS50053"/>
    </source>
</evidence>
<dbReference type="STRING" id="1169540.A0A0G4GHW5"/>
<dbReference type="InterPro" id="IPR029071">
    <property type="entry name" value="Ubiquitin-like_domsf"/>
</dbReference>
<dbReference type="Proteomes" id="UP000041254">
    <property type="component" value="Unassembled WGS sequence"/>
</dbReference>
<feature type="domain" description="Ubiquitin-like" evidence="3">
    <location>
        <begin position="146"/>
        <end position="222"/>
    </location>
</feature>
<dbReference type="Gene3D" id="3.10.20.90">
    <property type="entry name" value="Phosphatidylinositol 3-kinase Catalytic Subunit, Chain A, domain 1"/>
    <property type="match status" value="1"/>
</dbReference>
<dbReference type="AlphaFoldDB" id="A0A0G4GHW5"/>
<gene>
    <name evidence="4" type="ORF">Vbra_10021</name>
</gene>
<dbReference type="VEuPathDB" id="CryptoDB:Vbra_10021"/>
<feature type="region of interest" description="Disordered" evidence="2">
    <location>
        <begin position="325"/>
        <end position="367"/>
    </location>
</feature>
<dbReference type="InParanoid" id="A0A0G4GHW5"/>
<keyword evidence="1" id="KW-0175">Coiled coil</keyword>
<name>A0A0G4GHW5_VITBC</name>
<dbReference type="InterPro" id="IPR019956">
    <property type="entry name" value="Ubiquitin_dom"/>
</dbReference>
<proteinExistence type="predicted"/>
<organism evidence="4 5">
    <name type="scientific">Vitrella brassicaformis (strain CCMP3155)</name>
    <dbReference type="NCBI Taxonomy" id="1169540"/>
    <lineage>
        <taxon>Eukaryota</taxon>
        <taxon>Sar</taxon>
        <taxon>Alveolata</taxon>
        <taxon>Colpodellida</taxon>
        <taxon>Vitrellaceae</taxon>
        <taxon>Vitrella</taxon>
    </lineage>
</organism>
<keyword evidence="5" id="KW-1185">Reference proteome</keyword>
<dbReference type="SUPFAM" id="SSF54236">
    <property type="entry name" value="Ubiquitin-like"/>
    <property type="match status" value="1"/>
</dbReference>
<dbReference type="InterPro" id="IPR050158">
    <property type="entry name" value="Ubiquitin_ubiquitin-like"/>
</dbReference>
<dbReference type="PROSITE" id="PS00299">
    <property type="entry name" value="UBIQUITIN_1"/>
    <property type="match status" value="1"/>
</dbReference>